<gene>
    <name evidence="3" type="ORF">K6T82_22790</name>
</gene>
<feature type="domain" description="Phage tail collar" evidence="2">
    <location>
        <begin position="27"/>
        <end position="83"/>
    </location>
</feature>
<keyword evidence="4" id="KW-1185">Reference proteome</keyword>
<feature type="signal peptide" evidence="1">
    <location>
        <begin position="1"/>
        <end position="20"/>
    </location>
</feature>
<sequence>MKKKYFLILVISLLTISTYAQDTPILGEIRIFPGKTVPRGWMRCEGQILNVMQNQALYSLLGNSYGGSPGTTFALPDLRERMPVGVANTTNWYPFSQVFTLGMKTEGNKTIALANLPAHTHNVSIMASSNTGNSKTPSSALSIAAPVQFFNNSTRNITYYNNSAPDITLPVTSLSISTVGSGSPVVQQPILVTNYCIAVLGIYPSRN</sequence>
<dbReference type="Gene3D" id="3.90.1340.10">
    <property type="entry name" value="Phage tail collar domain"/>
    <property type="match status" value="1"/>
</dbReference>
<feature type="chain" id="PRO_5040738087" evidence="1">
    <location>
        <begin position="21"/>
        <end position="207"/>
    </location>
</feature>
<evidence type="ECO:0000313" key="4">
    <source>
        <dbReference type="Proteomes" id="UP001139366"/>
    </source>
</evidence>
<protein>
    <submittedName>
        <fullName evidence="3">Tail fiber protein</fullName>
    </submittedName>
</protein>
<dbReference type="RefSeq" id="WP_223711115.1">
    <property type="nucleotide sequence ID" value="NZ_JAINUY010000010.1"/>
</dbReference>
<organism evidence="3 4">
    <name type="scientific">Flavobacterium potami</name>
    <dbReference type="NCBI Taxonomy" id="2872310"/>
    <lineage>
        <taxon>Bacteria</taxon>
        <taxon>Pseudomonadati</taxon>
        <taxon>Bacteroidota</taxon>
        <taxon>Flavobacteriia</taxon>
        <taxon>Flavobacteriales</taxon>
        <taxon>Flavobacteriaceae</taxon>
        <taxon>Flavobacterium</taxon>
    </lineage>
</organism>
<comment type="caution">
    <text evidence="3">The sequence shown here is derived from an EMBL/GenBank/DDBJ whole genome shotgun (WGS) entry which is preliminary data.</text>
</comment>
<accession>A0A9X1HFU6</accession>
<dbReference type="EMBL" id="JAINUY010000010">
    <property type="protein sequence ID" value="MBZ4037607.1"/>
    <property type="molecule type" value="Genomic_DNA"/>
</dbReference>
<proteinExistence type="predicted"/>
<evidence type="ECO:0000313" key="3">
    <source>
        <dbReference type="EMBL" id="MBZ4037607.1"/>
    </source>
</evidence>
<dbReference type="Proteomes" id="UP001139366">
    <property type="component" value="Unassembled WGS sequence"/>
</dbReference>
<keyword evidence="1" id="KW-0732">Signal</keyword>
<evidence type="ECO:0000259" key="2">
    <source>
        <dbReference type="Pfam" id="PF07484"/>
    </source>
</evidence>
<reference evidence="3 4" key="1">
    <citation type="journal article" date="2023" name="Antonie Van Leeuwenhoek">
        <title>Flavobacterium potami sp. nov., a multi-metal resistance genes harbouring bacterium isolated from shallow river silt.</title>
        <authorList>
            <person name="Li S."/>
            <person name="Mao S."/>
            <person name="Mu W."/>
            <person name="Guo B."/>
            <person name="Li C."/>
            <person name="Zhu Q."/>
            <person name="Hou X."/>
            <person name="Zhao Y."/>
            <person name="Wei S."/>
            <person name="Liu H."/>
            <person name="Liu A."/>
        </authorList>
    </citation>
    <scope>NUCLEOTIDE SEQUENCE [LARGE SCALE GENOMIC DNA]</scope>
    <source>
        <strain evidence="3 4">17A</strain>
    </source>
</reference>
<dbReference type="InterPro" id="IPR011083">
    <property type="entry name" value="Phage_tail_collar_dom"/>
</dbReference>
<dbReference type="SUPFAM" id="SSF88874">
    <property type="entry name" value="Receptor-binding domain of short tail fibre protein gp12"/>
    <property type="match status" value="1"/>
</dbReference>
<evidence type="ECO:0000256" key="1">
    <source>
        <dbReference type="SAM" id="SignalP"/>
    </source>
</evidence>
<dbReference type="Pfam" id="PF07484">
    <property type="entry name" value="Collar"/>
    <property type="match status" value="1"/>
</dbReference>
<dbReference type="AlphaFoldDB" id="A0A9X1HFU6"/>
<name>A0A9X1HFU6_9FLAO</name>
<dbReference type="InterPro" id="IPR037053">
    <property type="entry name" value="Phage_tail_collar_dom_sf"/>
</dbReference>